<dbReference type="AlphaFoldDB" id="A0A9X7P725"/>
<dbReference type="CDD" id="cd13603">
    <property type="entry name" value="PBP2_TRAP_Siap_TeaA_like"/>
    <property type="match status" value="1"/>
</dbReference>
<dbReference type="PROSITE" id="PS51257">
    <property type="entry name" value="PROKAR_LIPOPROTEIN"/>
    <property type="match status" value="1"/>
</dbReference>
<keyword evidence="6" id="KW-1185">Reference proteome</keyword>
<feature type="signal peptide" evidence="4">
    <location>
        <begin position="1"/>
        <end position="25"/>
    </location>
</feature>
<dbReference type="Gene3D" id="3.40.190.170">
    <property type="entry name" value="Bacterial extracellular solute-binding protein, family 7"/>
    <property type="match status" value="1"/>
</dbReference>
<name>A0A9X7P725_9FIRM</name>
<dbReference type="GO" id="GO:0030288">
    <property type="term" value="C:outer membrane-bounded periplasmic space"/>
    <property type="evidence" value="ECO:0007669"/>
    <property type="project" value="InterPro"/>
</dbReference>
<evidence type="ECO:0000313" key="5">
    <source>
        <dbReference type="EMBL" id="PRR75637.1"/>
    </source>
</evidence>
<protein>
    <submittedName>
        <fullName evidence="5">2,3-diketo-L-gulonate-binding periplasmic protein YiaO</fullName>
    </submittedName>
</protein>
<evidence type="ECO:0000256" key="2">
    <source>
        <dbReference type="ARBA" id="ARBA00022448"/>
    </source>
</evidence>
<sequence>MFKKSRFCKWLVIGLVVGLFTVAIAGCGSSNNKQQSEGTKQGTINLRLADVVQPTHPMNVAAEKFAKKVQEKSNGRIKITIYPARQLGDDRQLFEQVQQGSLDMAEISVAPMGSTNPIVMALQMPFLFTDWDQYTKVIKSEATDKLLKGLEKNNVKALAVYNAGFRHILTVNKPVKTPADLQGMKFRTAETPLHVDIFKALGANPTPMPYGEIYSGLQNKVIDGLEMDLSAILMEKHYEVAKDVTLSKHFTWPAILMINTAKFNSLTPEDQKIIQDAAKEVIDENVKDIAEIEKKAVSELTAKGVKMIELSASELVPFIEATKGVEQKYSSQDPAIAEFVKAARNIK</sequence>
<feature type="chain" id="PRO_5040891616" evidence="4">
    <location>
        <begin position="26"/>
        <end position="347"/>
    </location>
</feature>
<evidence type="ECO:0000313" key="6">
    <source>
        <dbReference type="Proteomes" id="UP000239430"/>
    </source>
</evidence>
<dbReference type="NCBIfam" id="TIGR00787">
    <property type="entry name" value="dctP"/>
    <property type="match status" value="1"/>
</dbReference>
<gene>
    <name evidence="5" type="primary">yiaO_1</name>
    <name evidence="5" type="ORF">MOST_08200</name>
</gene>
<dbReference type="InterPro" id="IPR038404">
    <property type="entry name" value="TRAP_DctP_sf"/>
</dbReference>
<dbReference type="NCBIfam" id="NF037995">
    <property type="entry name" value="TRAP_S1"/>
    <property type="match status" value="1"/>
</dbReference>
<evidence type="ECO:0000256" key="3">
    <source>
        <dbReference type="ARBA" id="ARBA00022729"/>
    </source>
</evidence>
<dbReference type="GO" id="GO:0055085">
    <property type="term" value="P:transmembrane transport"/>
    <property type="evidence" value="ECO:0007669"/>
    <property type="project" value="InterPro"/>
</dbReference>
<reference evidence="5 6" key="1">
    <citation type="submission" date="2018-03" db="EMBL/GenBank/DDBJ databases">
        <title>Genome sequence of Moorella stamsii DSM 26217.</title>
        <authorList>
            <person name="Poehlein A."/>
            <person name="Daniel R."/>
        </authorList>
    </citation>
    <scope>NUCLEOTIDE SEQUENCE [LARGE SCALE GENOMIC DNA]</scope>
    <source>
        <strain evidence="6">DSM 26217</strain>
    </source>
</reference>
<comment type="similarity">
    <text evidence="1">Belongs to the bacterial solute-binding protein 7 family.</text>
</comment>
<accession>A0A9X7P725</accession>
<proteinExistence type="inferred from homology"/>
<dbReference type="PIRSF" id="PIRSF006470">
    <property type="entry name" value="DctB"/>
    <property type="match status" value="1"/>
</dbReference>
<evidence type="ECO:0000256" key="4">
    <source>
        <dbReference type="SAM" id="SignalP"/>
    </source>
</evidence>
<dbReference type="PANTHER" id="PTHR33376">
    <property type="match status" value="1"/>
</dbReference>
<comment type="caution">
    <text evidence="5">The sequence shown here is derived from an EMBL/GenBank/DDBJ whole genome shotgun (WGS) entry which is preliminary data.</text>
</comment>
<dbReference type="PANTHER" id="PTHR33376:SF7">
    <property type="entry name" value="C4-DICARBOXYLATE-BINDING PROTEIN DCTB"/>
    <property type="match status" value="1"/>
</dbReference>
<dbReference type="Proteomes" id="UP000239430">
    <property type="component" value="Unassembled WGS sequence"/>
</dbReference>
<dbReference type="Pfam" id="PF03480">
    <property type="entry name" value="DctP"/>
    <property type="match status" value="1"/>
</dbReference>
<dbReference type="RefSeq" id="WP_054935753.1">
    <property type="nucleotide sequence ID" value="NZ_PVXL01000025.1"/>
</dbReference>
<dbReference type="InterPro" id="IPR004682">
    <property type="entry name" value="TRAP_DctP"/>
</dbReference>
<keyword evidence="3 4" id="KW-0732">Signal</keyword>
<dbReference type="InterPro" id="IPR018389">
    <property type="entry name" value="DctP_fam"/>
</dbReference>
<keyword evidence="2" id="KW-0813">Transport</keyword>
<organism evidence="5 6">
    <name type="scientific">Neomoorella stamsii</name>
    <dbReference type="NCBI Taxonomy" id="1266720"/>
    <lineage>
        <taxon>Bacteria</taxon>
        <taxon>Bacillati</taxon>
        <taxon>Bacillota</taxon>
        <taxon>Clostridia</taxon>
        <taxon>Neomoorellales</taxon>
        <taxon>Neomoorellaceae</taxon>
        <taxon>Neomoorella</taxon>
    </lineage>
</organism>
<dbReference type="EMBL" id="PVXL01000025">
    <property type="protein sequence ID" value="PRR75637.1"/>
    <property type="molecule type" value="Genomic_DNA"/>
</dbReference>
<evidence type="ECO:0000256" key="1">
    <source>
        <dbReference type="ARBA" id="ARBA00009023"/>
    </source>
</evidence>